<protein>
    <submittedName>
        <fullName evidence="3">Uncharacterized protein</fullName>
    </submittedName>
</protein>
<feature type="signal peptide" evidence="2">
    <location>
        <begin position="1"/>
        <end position="21"/>
    </location>
</feature>
<feature type="chain" id="PRO_5044751909" evidence="2">
    <location>
        <begin position="22"/>
        <end position="347"/>
    </location>
</feature>
<reference evidence="3 4" key="1">
    <citation type="journal article" date="2024" name="bioRxiv">
        <title>A reference genome for Trichogramma kaykai: A tiny desert-dwelling parasitoid wasp with competing sex-ratio distorters.</title>
        <authorList>
            <person name="Culotta J."/>
            <person name="Lindsey A.R."/>
        </authorList>
    </citation>
    <scope>NUCLEOTIDE SEQUENCE [LARGE SCALE GENOMIC DNA]</scope>
    <source>
        <strain evidence="3 4">KSX58</strain>
    </source>
</reference>
<dbReference type="AlphaFoldDB" id="A0ABD2XDE6"/>
<feature type="region of interest" description="Disordered" evidence="1">
    <location>
        <begin position="244"/>
        <end position="319"/>
    </location>
</feature>
<feature type="compositionally biased region" description="Polar residues" evidence="1">
    <location>
        <begin position="264"/>
        <end position="274"/>
    </location>
</feature>
<gene>
    <name evidence="3" type="ORF">TKK_004049</name>
</gene>
<dbReference type="EMBL" id="JBJJXI010000032">
    <property type="protein sequence ID" value="KAL3402883.1"/>
    <property type="molecule type" value="Genomic_DNA"/>
</dbReference>
<keyword evidence="2" id="KW-0732">Signal</keyword>
<feature type="compositionally biased region" description="Low complexity" evidence="1">
    <location>
        <begin position="117"/>
        <end position="129"/>
    </location>
</feature>
<evidence type="ECO:0000256" key="1">
    <source>
        <dbReference type="SAM" id="MobiDB-lite"/>
    </source>
</evidence>
<dbReference type="PROSITE" id="PS51257">
    <property type="entry name" value="PROKAR_LIPOPROTEIN"/>
    <property type="match status" value="1"/>
</dbReference>
<keyword evidence="4" id="KW-1185">Reference proteome</keyword>
<evidence type="ECO:0000313" key="3">
    <source>
        <dbReference type="EMBL" id="KAL3402883.1"/>
    </source>
</evidence>
<evidence type="ECO:0000313" key="4">
    <source>
        <dbReference type="Proteomes" id="UP001627154"/>
    </source>
</evidence>
<proteinExistence type="predicted"/>
<feature type="compositionally biased region" description="Low complexity" evidence="1">
    <location>
        <begin position="275"/>
        <end position="304"/>
    </location>
</feature>
<accession>A0ABD2XDE6</accession>
<comment type="caution">
    <text evidence="3">The sequence shown here is derived from an EMBL/GenBank/DDBJ whole genome shotgun (WGS) entry which is preliminary data.</text>
</comment>
<feature type="region of interest" description="Disordered" evidence="1">
    <location>
        <begin position="116"/>
        <end position="140"/>
    </location>
</feature>
<dbReference type="Proteomes" id="UP001627154">
    <property type="component" value="Unassembled WGS sequence"/>
</dbReference>
<sequence>MSLRCQASFILLVACARLVVPAVVLPRPPSSPNYIPESTSGSNGGGSSQEQDRQSSSDPGKLNYNEKALYGSSGGSTNVEKPDIPDYRYLEIELRDAENVDSIDLHGLVQAVLDAHQPQSQEQQTLPTEETTEDESNQTLPHPIVVPHSILGVRDVGLGLPGGQRLFEPVVRQHHHFSVYETASGLEGSTKNFNDEKLYYLKSGRPKVYVNFRGKSGNFRQDLGDSRVTVRIEPAAFLRATQSYHMEKKTKAPKKYDARLHGSSAATATDQRVISSSPTSTTTSTTTASTTTSSTTENAMTTSSELPKQIPAPPSRIPSLLPIAHTTPVQRYTLRRSDILPGYAFPE</sequence>
<feature type="compositionally biased region" description="Basic and acidic residues" evidence="1">
    <location>
        <begin position="245"/>
        <end position="260"/>
    </location>
</feature>
<name>A0ABD2XDE6_9HYME</name>
<organism evidence="3 4">
    <name type="scientific">Trichogramma kaykai</name>
    <dbReference type="NCBI Taxonomy" id="54128"/>
    <lineage>
        <taxon>Eukaryota</taxon>
        <taxon>Metazoa</taxon>
        <taxon>Ecdysozoa</taxon>
        <taxon>Arthropoda</taxon>
        <taxon>Hexapoda</taxon>
        <taxon>Insecta</taxon>
        <taxon>Pterygota</taxon>
        <taxon>Neoptera</taxon>
        <taxon>Endopterygota</taxon>
        <taxon>Hymenoptera</taxon>
        <taxon>Apocrita</taxon>
        <taxon>Proctotrupomorpha</taxon>
        <taxon>Chalcidoidea</taxon>
        <taxon>Trichogrammatidae</taxon>
        <taxon>Trichogramma</taxon>
    </lineage>
</organism>
<evidence type="ECO:0000256" key="2">
    <source>
        <dbReference type="SAM" id="SignalP"/>
    </source>
</evidence>
<feature type="region of interest" description="Disordered" evidence="1">
    <location>
        <begin position="27"/>
        <end position="82"/>
    </location>
</feature>